<dbReference type="GO" id="GO:0005524">
    <property type="term" value="F:ATP binding"/>
    <property type="evidence" value="ECO:0007669"/>
    <property type="project" value="InterPro"/>
</dbReference>
<proteinExistence type="predicted"/>
<dbReference type="SUPFAM" id="SSF52540">
    <property type="entry name" value="P-loop containing nucleoside triphosphate hydrolases"/>
    <property type="match status" value="1"/>
</dbReference>
<dbReference type="InterPro" id="IPR006935">
    <property type="entry name" value="Helicase/UvrB_N"/>
</dbReference>
<gene>
    <name evidence="2" type="ORF">NCTC10295_00970</name>
</gene>
<name>A0A378UHP3_BERDE</name>
<reference evidence="2 3" key="1">
    <citation type="submission" date="2018-06" db="EMBL/GenBank/DDBJ databases">
        <authorList>
            <consortium name="Pathogen Informatics"/>
            <person name="Doyle S."/>
        </authorList>
    </citation>
    <scope>NUCLEOTIDE SEQUENCE [LARGE SCALE GENOMIC DNA]</scope>
    <source>
        <strain evidence="2 3">NCTC10295</strain>
    </source>
</reference>
<dbReference type="GO" id="GO:0015668">
    <property type="term" value="F:type III site-specific deoxyribonuclease activity"/>
    <property type="evidence" value="ECO:0007669"/>
    <property type="project" value="InterPro"/>
</dbReference>
<dbReference type="REBASE" id="378149">
    <property type="entry name" value="Bde10295ORF971P"/>
</dbReference>
<dbReference type="InterPro" id="IPR045572">
    <property type="entry name" value="RE_endonuc_C"/>
</dbReference>
<dbReference type="GO" id="GO:0003677">
    <property type="term" value="F:DNA binding"/>
    <property type="evidence" value="ECO:0007669"/>
    <property type="project" value="InterPro"/>
</dbReference>
<dbReference type="InterPro" id="IPR027417">
    <property type="entry name" value="P-loop_NTPase"/>
</dbReference>
<dbReference type="PANTHER" id="PTHR47396:SF1">
    <property type="entry name" value="ATP-DEPENDENT HELICASE IRC3-RELATED"/>
    <property type="match status" value="1"/>
</dbReference>
<dbReference type="Pfam" id="PF04851">
    <property type="entry name" value="ResIII"/>
    <property type="match status" value="1"/>
</dbReference>
<sequence>MKLNFEQLDYQRAAIDAVLNVFSGSLKMQPETVFHQNGGAVVGNRRFISHDEMAENLRAVQTANGIAPSDLGAQGLNFSVEMETGTGKTYVYLRTIYELHKQYGWLKFVIVVPNVAIREGVMQTLRATKAHFDDAFDNEVVIAHEYDSSRLNDLKTFAESNQIHVLVMTIQAFNKDSNIINQVREQGFAPVEWLAHTQPVVILDEPQNFESELSRESIEKLNPLFTLRYSATHKNPYNPVYSLNPVQAYQMGLVKQIVVDSVTAKGAEQGAYVRLLEVKPAKKSISAKVELLVRNPKNGEIAKKAVSVKAGDDLFAKSNENGLYRDGYLVDEIFSDGLDWQMGLSNGTIVGQFQNDSAVQDEIMKRQIFQTVEEHIRKERKLKPKGIKVLSLFFIDKVEHYRGANGEDGKFKTWFEEAYRHYYGGENPEDAHGGYFSQDKGRLKNTGGNTQADNETYQLIMKDKEKLLSFDSELRFIFSHSALREGWDNPNVFQICTLNETVSTAKKRQEIGRGLRLPVKQDGSRHREIGDNVLTVIANESYEQFARLLQQEIADDCGVEFANGGAKPKRARAVMKTRDDFSADPLFQEIWQKINRQTRYRVHFSTQELIEKAAQNIANLPEIAKPHIASEKVKLQISRTFGVETEFARSEKAFALPQEVEIPDVLSEIQQRTELTRQTIAQILKQSGKINQIANHPQKFIETAAKEIQTALQELMVNGIEYELIEQPVYEMREISAEFYQNEHSFHVTKPEKTIYQAGLIDLDSDTEKQFAQACQSHEAAENHAVAFYFKLPNKFKIRTPAGFYNPDWAVVMNESERVYFVAETKNTGTGSVDLRGLRTSEQLKIAYAKKHFAQLDGVEYRVVQKVDELVSDRYSHLK</sequence>
<evidence type="ECO:0000313" key="3">
    <source>
        <dbReference type="Proteomes" id="UP000254651"/>
    </source>
</evidence>
<dbReference type="EMBL" id="UGQS01000002">
    <property type="protein sequence ID" value="STZ76209.1"/>
    <property type="molecule type" value="Genomic_DNA"/>
</dbReference>
<dbReference type="AlphaFoldDB" id="A0A378UHP3"/>
<dbReference type="GO" id="GO:0005829">
    <property type="term" value="C:cytosol"/>
    <property type="evidence" value="ECO:0007669"/>
    <property type="project" value="TreeGrafter"/>
</dbReference>
<dbReference type="InterPro" id="IPR050742">
    <property type="entry name" value="Helicase_Restrict-Modif_Enz"/>
</dbReference>
<feature type="domain" description="Helicase ATP-binding" evidence="1">
    <location>
        <begin position="69"/>
        <end position="251"/>
    </location>
</feature>
<protein>
    <submittedName>
        <fullName evidence="2">Type III restriction enzyme</fullName>
    </submittedName>
</protein>
<dbReference type="PROSITE" id="PS51192">
    <property type="entry name" value="HELICASE_ATP_BIND_1"/>
    <property type="match status" value="1"/>
</dbReference>
<dbReference type="Gene3D" id="3.40.50.300">
    <property type="entry name" value="P-loop containing nucleotide triphosphate hydrolases"/>
    <property type="match status" value="2"/>
</dbReference>
<dbReference type="Pfam" id="PF19778">
    <property type="entry name" value="RE_endonuc"/>
    <property type="match status" value="1"/>
</dbReference>
<organism evidence="2 3">
    <name type="scientific">Bergeriella denitrificans</name>
    <name type="common">Neisseria denitrificans</name>
    <dbReference type="NCBI Taxonomy" id="494"/>
    <lineage>
        <taxon>Bacteria</taxon>
        <taxon>Pseudomonadati</taxon>
        <taxon>Pseudomonadota</taxon>
        <taxon>Betaproteobacteria</taxon>
        <taxon>Neisseriales</taxon>
        <taxon>Neisseriaceae</taxon>
        <taxon>Bergeriella</taxon>
    </lineage>
</organism>
<dbReference type="PANTHER" id="PTHR47396">
    <property type="entry name" value="TYPE I RESTRICTION ENZYME ECOKI R PROTEIN"/>
    <property type="match status" value="1"/>
</dbReference>
<evidence type="ECO:0000259" key="1">
    <source>
        <dbReference type="PROSITE" id="PS51192"/>
    </source>
</evidence>
<accession>A0A378UHP3</accession>
<evidence type="ECO:0000313" key="2">
    <source>
        <dbReference type="EMBL" id="STZ76209.1"/>
    </source>
</evidence>
<keyword evidence="3" id="KW-1185">Reference proteome</keyword>
<dbReference type="Proteomes" id="UP000254651">
    <property type="component" value="Unassembled WGS sequence"/>
</dbReference>
<dbReference type="RefSeq" id="WP_066077989.1">
    <property type="nucleotide sequence ID" value="NZ_CP181246.1"/>
</dbReference>
<dbReference type="InterPro" id="IPR014001">
    <property type="entry name" value="Helicase_ATP-bd"/>
</dbReference>